<feature type="compositionally biased region" description="Low complexity" evidence="3">
    <location>
        <begin position="147"/>
        <end position="159"/>
    </location>
</feature>
<keyword evidence="6" id="KW-0808">Transferase</keyword>
<keyword evidence="2" id="KW-0539">Nucleus</keyword>
<evidence type="ECO:0000313" key="6">
    <source>
        <dbReference type="EMBL" id="JAG12394.1"/>
    </source>
</evidence>
<feature type="compositionally biased region" description="Basic and acidic residues" evidence="3">
    <location>
        <begin position="83"/>
        <end position="101"/>
    </location>
</feature>
<reference evidence="6" key="1">
    <citation type="journal article" date="2014" name="PLoS ONE">
        <title>Transcriptome-Based Identification of ABC Transporters in the Western Tarnished Plant Bug Lygus hesperus.</title>
        <authorList>
            <person name="Hull J.J."/>
            <person name="Chaney K."/>
            <person name="Geib S.M."/>
            <person name="Fabrick J.A."/>
            <person name="Brent C.S."/>
            <person name="Walsh D."/>
            <person name="Lavine L.C."/>
        </authorList>
    </citation>
    <scope>NUCLEOTIDE SEQUENCE</scope>
</reference>
<dbReference type="GO" id="GO:0032259">
    <property type="term" value="P:methylation"/>
    <property type="evidence" value="ECO:0007669"/>
    <property type="project" value="UniProtKB-KW"/>
</dbReference>
<evidence type="ECO:0000256" key="3">
    <source>
        <dbReference type="SAM" id="MobiDB-lite"/>
    </source>
</evidence>
<dbReference type="GO" id="GO:0008168">
    <property type="term" value="F:methyltransferase activity"/>
    <property type="evidence" value="ECO:0007669"/>
    <property type="project" value="UniProtKB-KW"/>
</dbReference>
<reference evidence="6" key="2">
    <citation type="submission" date="2014-07" db="EMBL/GenBank/DDBJ databases">
        <authorList>
            <person name="Hull J."/>
        </authorList>
    </citation>
    <scope>NUCLEOTIDE SEQUENCE</scope>
</reference>
<feature type="non-terminal residue" evidence="6">
    <location>
        <position position="488"/>
    </location>
</feature>
<feature type="domain" description="DMAP1-binding" evidence="4">
    <location>
        <begin position="1"/>
        <end position="117"/>
    </location>
</feature>
<proteinExistence type="predicted"/>
<name>A0A0A9WX96_LYGHE</name>
<dbReference type="PROSITE" id="PS51912">
    <property type="entry name" value="DMAP1_BIND"/>
    <property type="match status" value="1"/>
</dbReference>
<keyword evidence="6" id="KW-0489">Methyltransferase</keyword>
<dbReference type="GO" id="GO:0005634">
    <property type="term" value="C:nucleus"/>
    <property type="evidence" value="ECO:0007669"/>
    <property type="project" value="UniProtKB-SubCell"/>
</dbReference>
<dbReference type="EMBL" id="GBHO01004994">
    <property type="protein sequence ID" value="JAG38610.1"/>
    <property type="molecule type" value="Transcribed_RNA"/>
</dbReference>
<dbReference type="InterPro" id="IPR010506">
    <property type="entry name" value="DMAP1-bd"/>
</dbReference>
<evidence type="ECO:0000313" key="5">
    <source>
        <dbReference type="EMBL" id="JAG12393.1"/>
    </source>
</evidence>
<evidence type="ECO:0000313" key="7">
    <source>
        <dbReference type="EMBL" id="JAG38610.1"/>
    </source>
</evidence>
<comment type="subcellular location">
    <subcellularLocation>
        <location evidence="1">Nucleus</location>
    </subcellularLocation>
</comment>
<dbReference type="EMBL" id="GBHO01031211">
    <property type="protein sequence ID" value="JAG12393.1"/>
    <property type="molecule type" value="Transcribed_RNA"/>
</dbReference>
<dbReference type="Gene3D" id="1.10.10.2230">
    <property type="match status" value="1"/>
</dbReference>
<evidence type="ECO:0000256" key="1">
    <source>
        <dbReference type="ARBA" id="ARBA00004123"/>
    </source>
</evidence>
<feature type="compositionally biased region" description="Basic and acidic residues" evidence="3">
    <location>
        <begin position="135"/>
        <end position="146"/>
    </location>
</feature>
<feature type="compositionally biased region" description="Low complexity" evidence="3">
    <location>
        <begin position="206"/>
        <end position="216"/>
    </location>
</feature>
<protein>
    <submittedName>
        <fullName evidence="6">DNA (Cytosine-5)-methyltransferase 1</fullName>
    </submittedName>
</protein>
<evidence type="ECO:0000256" key="2">
    <source>
        <dbReference type="ARBA" id="ARBA00023242"/>
    </source>
</evidence>
<evidence type="ECO:0000259" key="4">
    <source>
        <dbReference type="PROSITE" id="PS51912"/>
    </source>
</evidence>
<gene>
    <name evidence="6" type="primary">DNMT1_4</name>
    <name evidence="5" type="synonym">DNMT1_5</name>
    <name evidence="7" type="synonym">DNMT1_6</name>
    <name evidence="6" type="ORF">CM83_65984</name>
    <name evidence="5" type="ORF">CM83_65985</name>
    <name evidence="7" type="ORF">CM83_65987</name>
</gene>
<dbReference type="AlphaFoldDB" id="A0A0A9WX96"/>
<dbReference type="EMBL" id="GBHO01031210">
    <property type="protein sequence ID" value="JAG12394.1"/>
    <property type="molecule type" value="Transcribed_RNA"/>
</dbReference>
<dbReference type="InterPro" id="IPR022702">
    <property type="entry name" value="Cytosine_MeTrfase1_RFD"/>
</dbReference>
<dbReference type="Pfam" id="PF06464">
    <property type="entry name" value="DMAP_binding"/>
    <property type="match status" value="1"/>
</dbReference>
<dbReference type="Pfam" id="PF12047">
    <property type="entry name" value="DNMT1-RFD"/>
    <property type="match status" value="1"/>
</dbReference>
<sequence>MPLPDDLRNRIQELNEEFEDGDWTLKGYCKRKWALLRDYSDESSTDLIQKLLARPINEDFPEKDLFKQFDKLLKDLWAKLNAEPEKGIKTDENSKGPESKNGDSGNENADDLGLSVSPEDVIPSNGDSEVVEAVEAIKCDKDKEVENNSIPSSPTTTTNGIDVGDDDASPSPKRRRGKLPRSSSNTPESTRRSGRRTAAGSQPTISSMFSAVSSSSKNCNGGAGASSAEIKDECVSPGIANGDSSKKRKSPADSEQDSETESPTRILRKRNQPDKKVKIEDDDDDDYVKLTKTVKRMSGKVKQENGSVLVRCKICRQNLNSPDLLMFEGHPHNAVEECVALADPKLVESYDTGQLPQNKLTHFSIYDDNGHLCPLDTGIIEKNHKLKVSGYIKGVTESDPSIEGGIAVKELGPILQWWIGGYDGGHTALAGLSTDSGEYFFMEPSPEYRPIMSALLEKIYLGKMVIEFLIKEENASFEDLLNHIQITV</sequence>
<organism evidence="6">
    <name type="scientific">Lygus hesperus</name>
    <name type="common">Western plant bug</name>
    <dbReference type="NCBI Taxonomy" id="30085"/>
    <lineage>
        <taxon>Eukaryota</taxon>
        <taxon>Metazoa</taxon>
        <taxon>Ecdysozoa</taxon>
        <taxon>Arthropoda</taxon>
        <taxon>Hexapoda</taxon>
        <taxon>Insecta</taxon>
        <taxon>Pterygota</taxon>
        <taxon>Neoptera</taxon>
        <taxon>Paraneoptera</taxon>
        <taxon>Hemiptera</taxon>
        <taxon>Heteroptera</taxon>
        <taxon>Panheteroptera</taxon>
        <taxon>Cimicomorpha</taxon>
        <taxon>Miridae</taxon>
        <taxon>Mirini</taxon>
        <taxon>Lygus</taxon>
    </lineage>
</organism>
<accession>A0A0A9WX96</accession>
<feature type="region of interest" description="Disordered" evidence="3">
    <location>
        <begin position="83"/>
        <end position="280"/>
    </location>
</feature>